<dbReference type="GO" id="GO:0043161">
    <property type="term" value="P:proteasome-mediated ubiquitin-dependent protein catabolic process"/>
    <property type="evidence" value="ECO:0007669"/>
    <property type="project" value="UniProtKB-ARBA"/>
</dbReference>
<protein>
    <recommendedName>
        <fullName evidence="11">Cullin-4A</fullName>
    </recommendedName>
</protein>
<dbReference type="RefSeq" id="XP_015524749.1">
    <property type="nucleotide sequence ID" value="XM_015669263.2"/>
</dbReference>
<dbReference type="OrthoDB" id="27073at2759"/>
<dbReference type="CTD" id="35780"/>
<dbReference type="Gene3D" id="1.10.10.10">
    <property type="entry name" value="Winged helix-like DNA-binding domain superfamily/Winged helix DNA-binding domain"/>
    <property type="match status" value="1"/>
</dbReference>
<dbReference type="GO" id="GO:0042254">
    <property type="term" value="P:ribosome biogenesis"/>
    <property type="evidence" value="ECO:0007669"/>
    <property type="project" value="UniProtKB-ARBA"/>
</dbReference>
<dbReference type="InterPro" id="IPR036388">
    <property type="entry name" value="WH-like_DNA-bd_sf"/>
</dbReference>
<dbReference type="InterPro" id="IPR036317">
    <property type="entry name" value="Cullin_homology_sf"/>
</dbReference>
<evidence type="ECO:0000256" key="1">
    <source>
        <dbReference type="ARBA" id="ARBA00004906"/>
    </source>
</evidence>
<accession>A0A6J0CFD7</accession>
<feature type="domain" description="Cullin family profile" evidence="14">
    <location>
        <begin position="458"/>
        <end position="689"/>
    </location>
</feature>
<evidence type="ECO:0000256" key="7">
    <source>
        <dbReference type="ARBA" id="ARBA00022786"/>
    </source>
</evidence>
<gene>
    <name evidence="16" type="primary">LOC107227942</name>
</gene>
<dbReference type="FunFam" id="1.20.1310.10:FF:000008">
    <property type="entry name" value="Cullin 4B"/>
    <property type="match status" value="1"/>
</dbReference>
<keyword evidence="6" id="KW-0227">DNA damage</keyword>
<dbReference type="Pfam" id="PF26557">
    <property type="entry name" value="Cullin_AB"/>
    <property type="match status" value="1"/>
</dbReference>
<evidence type="ECO:0000256" key="3">
    <source>
        <dbReference type="ARBA" id="ARBA00022499"/>
    </source>
</evidence>
<keyword evidence="9" id="KW-0090">Biological rhythms</keyword>
<comment type="pathway">
    <text evidence="1">Protein modification; protein ubiquitination.</text>
</comment>
<dbReference type="FunFam" id="1.20.1310.10:FF:000010">
    <property type="entry name" value="Cullin 4B"/>
    <property type="match status" value="1"/>
</dbReference>
<dbReference type="PROSITE" id="PS01256">
    <property type="entry name" value="CULLIN_1"/>
    <property type="match status" value="1"/>
</dbReference>
<dbReference type="Gene3D" id="1.20.1310.10">
    <property type="entry name" value="Cullin Repeats"/>
    <property type="match status" value="4"/>
</dbReference>
<reference evidence="16" key="1">
    <citation type="submission" date="2025-08" db="UniProtKB">
        <authorList>
            <consortium name="RefSeq"/>
        </authorList>
    </citation>
    <scope>IDENTIFICATION</scope>
    <source>
        <tissue evidence="16">Thorax and Abdomen</tissue>
    </source>
</reference>
<keyword evidence="7" id="KW-0833">Ubl conjugation pathway</keyword>
<evidence type="ECO:0000256" key="13">
    <source>
        <dbReference type="RuleBase" id="RU003829"/>
    </source>
</evidence>
<dbReference type="InterPro" id="IPR059120">
    <property type="entry name" value="Cullin-like_AB"/>
</dbReference>
<dbReference type="FunFam" id="1.20.1310.10:FF:000004">
    <property type="entry name" value="Cullin 4B"/>
    <property type="match status" value="1"/>
</dbReference>
<dbReference type="FunFam" id="1.10.10.10:FF:000050">
    <property type="entry name" value="Cullin 4B"/>
    <property type="match status" value="1"/>
</dbReference>
<name>A0A6J0CFD7_NEOLC</name>
<evidence type="ECO:0000256" key="4">
    <source>
        <dbReference type="ARBA" id="ARBA00022553"/>
    </source>
</evidence>
<evidence type="ECO:0000313" key="15">
    <source>
        <dbReference type="Proteomes" id="UP000829291"/>
    </source>
</evidence>
<evidence type="ECO:0000313" key="16">
    <source>
        <dbReference type="RefSeq" id="XP_015524749.1"/>
    </source>
</evidence>
<dbReference type="AlphaFoldDB" id="A0A6J0CFD7"/>
<dbReference type="Proteomes" id="UP000829291">
    <property type="component" value="Chromosome 2"/>
</dbReference>
<dbReference type="GO" id="GO:0032502">
    <property type="term" value="P:developmental process"/>
    <property type="evidence" value="ECO:0007669"/>
    <property type="project" value="UniProtKB-ARBA"/>
</dbReference>
<dbReference type="InterPro" id="IPR001373">
    <property type="entry name" value="Cullin_N"/>
</dbReference>
<keyword evidence="15" id="KW-1185">Reference proteome</keyword>
<dbReference type="InterPro" id="IPR045093">
    <property type="entry name" value="Cullin"/>
</dbReference>
<keyword evidence="8" id="KW-0832">Ubl conjugation</keyword>
<evidence type="ECO:0000256" key="2">
    <source>
        <dbReference type="ARBA" id="ARBA00006019"/>
    </source>
</evidence>
<dbReference type="FunFam" id="3.30.230.130:FF:000001">
    <property type="entry name" value="Cullin 4A"/>
    <property type="match status" value="1"/>
</dbReference>
<evidence type="ECO:0000256" key="10">
    <source>
        <dbReference type="ARBA" id="ARBA00023204"/>
    </source>
</evidence>
<dbReference type="Pfam" id="PF00888">
    <property type="entry name" value="Cullin"/>
    <property type="match status" value="1"/>
</dbReference>
<evidence type="ECO:0000256" key="12">
    <source>
        <dbReference type="PROSITE-ProRule" id="PRU00330"/>
    </source>
</evidence>
<keyword evidence="4" id="KW-0597">Phosphoprotein</keyword>
<sequence>MSRIGRTQLLPTAQVKRSVPTDSVVNFNHSAKRARHPNGTTGSSATAGQLEEIENMTDSAANTQKRANFSALTVASPNGVNKISANATNAKPGSAKKLIIKNFKNKPKLPDNYQERTWEKLREAVVAIQTSKSIRYSLEELYQAVENMCNHKMASTLYANLTELTESHVKANIEQFLAESMDRHIFLKKMNECWQSHCRQMIMIRSIFLYLDRTYVLQNPSISSIWDMGLHLFRLHIVLNNLVQTRSVEGLLMLIEKERQGDTVDRTLLKSLLRMLSDLQIYQEAFEAKFLVATERLYAAEGQRLMNEHDVPEYLAHVDKRLQEENERLLHYLDTSTKWSLIHTVEKQLLSEHITSLLQKGLSGLLDENRTSDLSLLYNLYSRVKNGLIELCLNFNSYIKKGRTIVIDPEKDKTMVQELLDFKDKMDNIVNTCFHRNEKFGNSLKEAFEAFINQRANKPAELIAKFVDCKLRAGNKEATEEELERLLDKIMVLFRFIHGKDVFEAFYKKDLAKRLLVGKSASVDAEKSMLSKLKQECGGGFTSKLEGMFKDMELSKDINIAFKQYAGNLQNEFSASNLDLTVSILTMGYWPTYPVLEVTLPAEMVQYQDVFNKFYLGKHSGRKLQWQPTLGHCVLKAWFNQGNKELQVSLFQALVLILFNDTDNLSLEDIKAATNIEDGELRRTLQSLACGKARVLQKNPRGRDVADNDRFVFNAEFTNKLFRIKINQIQMKETNEEQKATEERVYQDRQYQIDAAIVRIMKMRKTLTHNLLISELYNQLKFPVKPADLKKRIESLIDRDYMERDKDNANQYNYVA</sequence>
<comment type="similarity">
    <text evidence="2 12 13">Belongs to the cullin family.</text>
</comment>
<dbReference type="GeneID" id="107227942"/>
<keyword evidence="3" id="KW-1017">Isopeptide bond</keyword>
<dbReference type="GO" id="GO:0006281">
    <property type="term" value="P:DNA repair"/>
    <property type="evidence" value="ECO:0007669"/>
    <property type="project" value="UniProtKB-KW"/>
</dbReference>
<dbReference type="InterPro" id="IPR016157">
    <property type="entry name" value="Cullin_CS"/>
</dbReference>
<dbReference type="Gene3D" id="3.30.230.130">
    <property type="entry name" value="Cullin, Chain C, Domain 2"/>
    <property type="match status" value="1"/>
</dbReference>
<dbReference type="GO" id="GO:0034644">
    <property type="term" value="P:cellular response to UV"/>
    <property type="evidence" value="ECO:0007669"/>
    <property type="project" value="UniProtKB-ARBA"/>
</dbReference>
<evidence type="ECO:0000256" key="9">
    <source>
        <dbReference type="ARBA" id="ARBA00023108"/>
    </source>
</evidence>
<evidence type="ECO:0000256" key="11">
    <source>
        <dbReference type="ARBA" id="ARBA00068304"/>
    </source>
</evidence>
<dbReference type="InterPro" id="IPR019559">
    <property type="entry name" value="Cullin_neddylation_domain"/>
</dbReference>
<proteinExistence type="inferred from homology"/>
<organism evidence="16">
    <name type="scientific">Neodiprion lecontei</name>
    <name type="common">Redheaded pine sawfly</name>
    <dbReference type="NCBI Taxonomy" id="441921"/>
    <lineage>
        <taxon>Eukaryota</taxon>
        <taxon>Metazoa</taxon>
        <taxon>Ecdysozoa</taxon>
        <taxon>Arthropoda</taxon>
        <taxon>Hexapoda</taxon>
        <taxon>Insecta</taxon>
        <taxon>Pterygota</taxon>
        <taxon>Neoptera</taxon>
        <taxon>Endopterygota</taxon>
        <taxon>Hymenoptera</taxon>
        <taxon>Tenthredinoidea</taxon>
        <taxon>Diprionidae</taxon>
        <taxon>Diprioninae</taxon>
        <taxon>Neodiprion</taxon>
    </lineage>
</organism>
<dbReference type="GO" id="GO:0031464">
    <property type="term" value="C:Cul4A-RING E3 ubiquitin ligase complex"/>
    <property type="evidence" value="ECO:0007669"/>
    <property type="project" value="UniProtKB-ARBA"/>
</dbReference>
<evidence type="ECO:0000259" key="14">
    <source>
        <dbReference type="PROSITE" id="PS50069"/>
    </source>
</evidence>
<evidence type="ECO:0000256" key="8">
    <source>
        <dbReference type="ARBA" id="ARBA00022843"/>
    </source>
</evidence>
<dbReference type="GO" id="GO:0031625">
    <property type="term" value="F:ubiquitin protein ligase binding"/>
    <property type="evidence" value="ECO:0007669"/>
    <property type="project" value="InterPro"/>
</dbReference>
<dbReference type="InterPro" id="IPR036390">
    <property type="entry name" value="WH_DNA-bd_sf"/>
</dbReference>
<dbReference type="FunFam" id="1.20.1310.10:FF:000003">
    <property type="entry name" value="Cullin 4A"/>
    <property type="match status" value="1"/>
</dbReference>
<keyword evidence="10" id="KW-0234">DNA repair</keyword>
<evidence type="ECO:0000256" key="5">
    <source>
        <dbReference type="ARBA" id="ARBA00022581"/>
    </source>
</evidence>
<dbReference type="PROSITE" id="PS50069">
    <property type="entry name" value="CULLIN_2"/>
    <property type="match status" value="1"/>
</dbReference>
<dbReference type="SMART" id="SM00884">
    <property type="entry name" value="Cullin_Nedd8"/>
    <property type="match status" value="1"/>
</dbReference>
<dbReference type="PANTHER" id="PTHR11932">
    <property type="entry name" value="CULLIN"/>
    <property type="match status" value="1"/>
</dbReference>
<dbReference type="SUPFAM" id="SSF74788">
    <property type="entry name" value="Cullin repeat-like"/>
    <property type="match status" value="1"/>
</dbReference>
<evidence type="ECO:0000256" key="6">
    <source>
        <dbReference type="ARBA" id="ARBA00022763"/>
    </source>
</evidence>
<keyword evidence="5" id="KW-0945">Host-virus interaction</keyword>
<dbReference type="GO" id="GO:0051246">
    <property type="term" value="P:regulation of protein metabolic process"/>
    <property type="evidence" value="ECO:0007669"/>
    <property type="project" value="UniProtKB-ARBA"/>
</dbReference>
<dbReference type="GO" id="GO:0048511">
    <property type="term" value="P:rhythmic process"/>
    <property type="evidence" value="ECO:0007669"/>
    <property type="project" value="UniProtKB-KW"/>
</dbReference>
<dbReference type="Pfam" id="PF10557">
    <property type="entry name" value="Cullin_Nedd8"/>
    <property type="match status" value="1"/>
</dbReference>
<dbReference type="SUPFAM" id="SSF46785">
    <property type="entry name" value="Winged helix' DNA-binding domain"/>
    <property type="match status" value="1"/>
</dbReference>
<dbReference type="SUPFAM" id="SSF75632">
    <property type="entry name" value="Cullin homology domain"/>
    <property type="match status" value="1"/>
</dbReference>
<dbReference type="InterPro" id="IPR016158">
    <property type="entry name" value="Cullin_homology"/>
</dbReference>
<dbReference type="SMART" id="SM00182">
    <property type="entry name" value="CULLIN"/>
    <property type="match status" value="1"/>
</dbReference>
<dbReference type="InterPro" id="IPR016159">
    <property type="entry name" value="Cullin_repeat-like_dom_sf"/>
</dbReference>